<dbReference type="Proteomes" id="UP001180842">
    <property type="component" value="Unassembled WGS sequence"/>
</dbReference>
<comment type="caution">
    <text evidence="2">The sequence shown here is derived from an EMBL/GenBank/DDBJ whole genome shotgun (WGS) entry which is preliminary data.</text>
</comment>
<dbReference type="InterPro" id="IPR006118">
    <property type="entry name" value="Recombinase_CS"/>
</dbReference>
<dbReference type="PROSITE" id="PS00397">
    <property type="entry name" value="RECOMBINASES_1"/>
    <property type="match status" value="1"/>
</dbReference>
<sequence>MEKQQKKKVNELEKLDKVKIGYARVSTLYQNLGFSVQLDSLEDCDISF</sequence>
<dbReference type="EMBL" id="JARQAI010000001">
    <property type="protein sequence ID" value="MDT2735518.1"/>
    <property type="molecule type" value="Genomic_DNA"/>
</dbReference>
<accession>A0AAE4HY87</accession>
<gene>
    <name evidence="2" type="ORF">P7H00_00030</name>
</gene>
<evidence type="ECO:0000313" key="2">
    <source>
        <dbReference type="EMBL" id="MDT2735518.1"/>
    </source>
</evidence>
<reference evidence="2" key="1">
    <citation type="submission" date="2023-03" db="EMBL/GenBank/DDBJ databases">
        <authorList>
            <person name="Shen W."/>
            <person name="Cai J."/>
        </authorList>
    </citation>
    <scope>NUCLEOTIDE SEQUENCE</scope>
    <source>
        <strain evidence="2">P69-2</strain>
    </source>
</reference>
<name>A0AAE4HY87_9ENTE</name>
<protein>
    <recommendedName>
        <fullName evidence="4">Resolvase/invertase-type recombinase catalytic domain-containing protein</fullName>
    </recommendedName>
</protein>
<evidence type="ECO:0008006" key="4">
    <source>
        <dbReference type="Google" id="ProtNLM"/>
    </source>
</evidence>
<evidence type="ECO:0000256" key="1">
    <source>
        <dbReference type="PROSITE-ProRule" id="PRU10137"/>
    </source>
</evidence>
<dbReference type="RefSeq" id="WP_157065588.1">
    <property type="nucleotide sequence ID" value="NZ_BAAAXL010000009.1"/>
</dbReference>
<feature type="active site" description="O-(5'-phospho-DNA)-serine intermediate" evidence="1">
    <location>
        <position position="26"/>
    </location>
</feature>
<dbReference type="GO" id="GO:0000150">
    <property type="term" value="F:DNA strand exchange activity"/>
    <property type="evidence" value="ECO:0007669"/>
    <property type="project" value="InterPro"/>
</dbReference>
<evidence type="ECO:0000313" key="3">
    <source>
        <dbReference type="Proteomes" id="UP001180842"/>
    </source>
</evidence>
<organism evidence="2 3">
    <name type="scientific">Enterococcus pseudoavium</name>
    <dbReference type="NCBI Taxonomy" id="44007"/>
    <lineage>
        <taxon>Bacteria</taxon>
        <taxon>Bacillati</taxon>
        <taxon>Bacillota</taxon>
        <taxon>Bacilli</taxon>
        <taxon>Lactobacillales</taxon>
        <taxon>Enterococcaceae</taxon>
        <taxon>Enterococcus</taxon>
    </lineage>
</organism>
<proteinExistence type="predicted"/>
<dbReference type="AlphaFoldDB" id="A0AAE4HY87"/>